<feature type="compositionally biased region" description="Low complexity" evidence="4">
    <location>
        <begin position="107"/>
        <end position="123"/>
    </location>
</feature>
<feature type="compositionally biased region" description="Polar residues" evidence="4">
    <location>
        <begin position="187"/>
        <end position="197"/>
    </location>
</feature>
<proteinExistence type="predicted"/>
<protein>
    <submittedName>
        <fullName evidence="6">ShTK domain protein</fullName>
    </submittedName>
</protein>
<evidence type="ECO:0000256" key="1">
    <source>
        <dbReference type="ARBA" id="ARBA00022729"/>
    </source>
</evidence>
<name>A0A0C2CI87_9BILA</name>
<dbReference type="Pfam" id="PF01549">
    <property type="entry name" value="ShK"/>
    <property type="match status" value="2"/>
</dbReference>
<comment type="caution">
    <text evidence="3">Lacks conserved residue(s) required for the propagation of feature annotation.</text>
</comment>
<feature type="domain" description="ShKT" evidence="5">
    <location>
        <begin position="202"/>
        <end position="242"/>
    </location>
</feature>
<evidence type="ECO:0000313" key="6">
    <source>
        <dbReference type="EMBL" id="KIH56108.1"/>
    </source>
</evidence>
<evidence type="ECO:0000256" key="3">
    <source>
        <dbReference type="PROSITE-ProRule" id="PRU01005"/>
    </source>
</evidence>
<gene>
    <name evidence="6" type="ORF">ANCDUO_13714</name>
</gene>
<organism evidence="6 7">
    <name type="scientific">Ancylostoma duodenale</name>
    <dbReference type="NCBI Taxonomy" id="51022"/>
    <lineage>
        <taxon>Eukaryota</taxon>
        <taxon>Metazoa</taxon>
        <taxon>Ecdysozoa</taxon>
        <taxon>Nematoda</taxon>
        <taxon>Chromadorea</taxon>
        <taxon>Rhabditida</taxon>
        <taxon>Rhabditina</taxon>
        <taxon>Rhabditomorpha</taxon>
        <taxon>Strongyloidea</taxon>
        <taxon>Ancylostomatidae</taxon>
        <taxon>Ancylostomatinae</taxon>
        <taxon>Ancylostoma</taxon>
    </lineage>
</organism>
<dbReference type="OrthoDB" id="5863778at2759"/>
<evidence type="ECO:0000256" key="4">
    <source>
        <dbReference type="SAM" id="MobiDB-lite"/>
    </source>
</evidence>
<evidence type="ECO:0000259" key="5">
    <source>
        <dbReference type="PROSITE" id="PS51670"/>
    </source>
</evidence>
<dbReference type="SMART" id="SM00254">
    <property type="entry name" value="ShKT"/>
    <property type="match status" value="2"/>
</dbReference>
<feature type="region of interest" description="Disordered" evidence="4">
    <location>
        <begin position="72"/>
        <end position="205"/>
    </location>
</feature>
<dbReference type="EMBL" id="KN736259">
    <property type="protein sequence ID" value="KIH56108.1"/>
    <property type="molecule type" value="Genomic_DNA"/>
</dbReference>
<keyword evidence="1" id="KW-0732">Signal</keyword>
<dbReference type="Proteomes" id="UP000054047">
    <property type="component" value="Unassembled WGS sequence"/>
</dbReference>
<dbReference type="FunFam" id="1.10.10.1940:FF:000002">
    <property type="entry name" value="PHAryngeal gland Toxin-related"/>
    <property type="match status" value="1"/>
</dbReference>
<dbReference type="PANTHER" id="PTHR46219">
    <property type="entry name" value="PROTEIN CBG11138"/>
    <property type="match status" value="1"/>
</dbReference>
<accession>A0A0C2CI87</accession>
<dbReference type="Gene3D" id="1.10.10.1940">
    <property type="match status" value="1"/>
</dbReference>
<evidence type="ECO:0000256" key="2">
    <source>
        <dbReference type="ARBA" id="ARBA00023157"/>
    </source>
</evidence>
<dbReference type="PANTHER" id="PTHR46219:SF13">
    <property type="entry name" value="SHKT DOMAIN-CONTAINING PROTEIN"/>
    <property type="match status" value="1"/>
</dbReference>
<evidence type="ECO:0000313" key="7">
    <source>
        <dbReference type="Proteomes" id="UP000054047"/>
    </source>
</evidence>
<dbReference type="InterPro" id="IPR003582">
    <property type="entry name" value="ShKT_dom"/>
</dbReference>
<dbReference type="AlphaFoldDB" id="A0A0C2CI87"/>
<dbReference type="PROSITE" id="PS51670">
    <property type="entry name" value="SHKT"/>
    <property type="match status" value="1"/>
</dbReference>
<dbReference type="Gene3D" id="1.10.10.1870">
    <property type="entry name" value="ShTK domain-like"/>
    <property type="match status" value="1"/>
</dbReference>
<feature type="compositionally biased region" description="Acidic residues" evidence="4">
    <location>
        <begin position="89"/>
        <end position="106"/>
    </location>
</feature>
<keyword evidence="7" id="KW-1185">Reference proteome</keyword>
<reference evidence="6 7" key="1">
    <citation type="submission" date="2013-12" db="EMBL/GenBank/DDBJ databases">
        <title>Draft genome of the parsitic nematode Ancylostoma duodenale.</title>
        <authorList>
            <person name="Mitreva M."/>
        </authorList>
    </citation>
    <scope>NUCLEOTIDE SEQUENCE [LARGE SCALE GENOMIC DNA]</scope>
    <source>
        <strain evidence="6 7">Zhejiang</strain>
    </source>
</reference>
<keyword evidence="2" id="KW-1015">Disulfide bond</keyword>
<sequence>MDELTVCEDVQQMSRSNFNISDNYSIQCPFDNKIRFFKSDCPHYKCLCNHPKYYGWMTAMCRKTCDRCDDSNEQSTQSPGHTRSPAANPDEDEDEYEDEDAEDEALTEPTVKSSTKKTTTAKTRPTKTKKTKTQSPTDDDEDTTTFATTSSEEEDLSTRTSPRSSRPGREKNKPSPARPLLPDTDHTTAVSPTQPSPASADCVDRVHPKTGASDCPKLQYLCDDEKYYELMTKKCPKTCNRCDEAE</sequence>